<proteinExistence type="predicted"/>
<protein>
    <submittedName>
        <fullName evidence="1">Uncharacterized protein</fullName>
    </submittedName>
</protein>
<dbReference type="Proteomes" id="UP000009234">
    <property type="component" value="Chromosome"/>
</dbReference>
<dbReference type="OrthoDB" id="9767746at2"/>
<organism evidence="1 2">
    <name type="scientific">Desulforamulus ruminis (strain ATCC 23193 / DSM 2154 / NCIMB 8452 / DL)</name>
    <name type="common">Desulfotomaculum ruminis</name>
    <dbReference type="NCBI Taxonomy" id="696281"/>
    <lineage>
        <taxon>Bacteria</taxon>
        <taxon>Bacillati</taxon>
        <taxon>Bacillota</taxon>
        <taxon>Clostridia</taxon>
        <taxon>Eubacteriales</taxon>
        <taxon>Peptococcaceae</taxon>
        <taxon>Desulforamulus</taxon>
    </lineage>
</organism>
<accession>F6DQG1</accession>
<keyword evidence="2" id="KW-1185">Reference proteome</keyword>
<sequence length="472" mass="53552">MFFRKITTKKNGKEYVYIKLIENYRLDGKVKQRVVANFGSIENLSPARINYLISSLKKLHNELETPENKVKELPFSESWVAEVKIELERSRVKEALIEVLNENQYKLAEALIIKGMLAGELNRPVHEVCGELGLVEGTSLQFYNLVKRLGEEKIRQALIKTRLSSIQDREKNHNLIFIHLLPGVFEGTTFDVDVASNIYIPQSYHKQINLLLACQGNGSLIEFEVADSAEHYQEEQLQILVNRLINSFDGTVVVLDGEDRISGKSDRYVIARPAGEIPKEKITALDSGSVDLEHQICFKVNCYEQKSKVRIKEIEANLARVSAGLETLKADILLGKLNKESAVRKKAEAVIKANECQELVSYNFSEATQKFGYQIHEDKVKEKCRSIVTSTWAIQKQDLKNTILPAITTVHIKTDCLKTIRDQLKVPPMNLYVDYHYSPEIISGHIQLEMIKYQLSRGPVKGGEAPESSVRP</sequence>
<dbReference type="AlphaFoldDB" id="F6DQG1"/>
<dbReference type="STRING" id="696281.Desru_2629"/>
<dbReference type="HOGENOM" id="CLU_578386_0_0_9"/>
<dbReference type="RefSeq" id="WP_013842611.1">
    <property type="nucleotide sequence ID" value="NC_015589.1"/>
</dbReference>
<evidence type="ECO:0000313" key="2">
    <source>
        <dbReference type="Proteomes" id="UP000009234"/>
    </source>
</evidence>
<reference evidence="2" key="1">
    <citation type="submission" date="2011-05" db="EMBL/GenBank/DDBJ databases">
        <title>Complete sequence of Desulfotomaculum ruminis DSM 2154.</title>
        <authorList>
            <person name="Lucas S."/>
            <person name="Copeland A."/>
            <person name="Lapidus A."/>
            <person name="Cheng J.-F."/>
            <person name="Goodwin L."/>
            <person name="Pitluck S."/>
            <person name="Lu M."/>
            <person name="Detter J.C."/>
            <person name="Han C."/>
            <person name="Tapia R."/>
            <person name="Land M."/>
            <person name="Hauser L."/>
            <person name="Kyrpides N."/>
            <person name="Ivanova N."/>
            <person name="Mikhailova N."/>
            <person name="Pagani I."/>
            <person name="Stams A.J.M."/>
            <person name="Plugge C.M."/>
            <person name="Muyzer G."/>
            <person name="Kuever J."/>
            <person name="Parshina S.N."/>
            <person name="Ivanova A.E."/>
            <person name="Nazina T.N."/>
            <person name="Brambilla E."/>
            <person name="Spring S."/>
            <person name="Klenk H.-P."/>
            <person name="Woyke T."/>
        </authorList>
    </citation>
    <scope>NUCLEOTIDE SEQUENCE [LARGE SCALE GENOMIC DNA]</scope>
    <source>
        <strain evidence="2">ATCC 23193 / DSM 2154 / NCIB 8452 / DL</strain>
    </source>
</reference>
<dbReference type="EMBL" id="CP002780">
    <property type="protein sequence ID" value="AEG60855.1"/>
    <property type="molecule type" value="Genomic_DNA"/>
</dbReference>
<name>F6DQG1_DESRL</name>
<reference evidence="1 2" key="2">
    <citation type="journal article" date="2012" name="Stand. Genomic Sci.">
        <title>Complete genome sequence of the sulfate-reducing firmicute Desulfotomaculum ruminis type strain (DL(T)).</title>
        <authorList>
            <person name="Spring S."/>
            <person name="Visser M."/>
            <person name="Lu M."/>
            <person name="Copeland A."/>
            <person name="Lapidus A."/>
            <person name="Lucas S."/>
            <person name="Cheng J.F."/>
            <person name="Han C."/>
            <person name="Tapia R."/>
            <person name="Goodwin L.A."/>
            <person name="Pitluck S."/>
            <person name="Ivanova N."/>
            <person name="Land M."/>
            <person name="Hauser L."/>
            <person name="Larimer F."/>
            <person name="Rohde M."/>
            <person name="Goker M."/>
            <person name="Detter J.C."/>
            <person name="Kyrpides N.C."/>
            <person name="Woyke T."/>
            <person name="Schaap P.J."/>
            <person name="Plugge C.M."/>
            <person name="Muyzer G."/>
            <person name="Kuever J."/>
            <person name="Pereira I.A."/>
            <person name="Parshina S.N."/>
            <person name="Bernier-Latmani R."/>
            <person name="Stams A.J."/>
            <person name="Klenk H.P."/>
        </authorList>
    </citation>
    <scope>NUCLEOTIDE SEQUENCE [LARGE SCALE GENOMIC DNA]</scope>
    <source>
        <strain evidence="2">ATCC 23193 / DSM 2154 / NCIB 8452 / DL</strain>
    </source>
</reference>
<evidence type="ECO:0000313" key="1">
    <source>
        <dbReference type="EMBL" id="AEG60855.1"/>
    </source>
</evidence>
<gene>
    <name evidence="1" type="ordered locus">Desru_2629</name>
</gene>
<dbReference type="eggNOG" id="COG5421">
    <property type="taxonomic scope" value="Bacteria"/>
</dbReference>
<dbReference type="KEGG" id="dru:Desru_2629"/>